<evidence type="ECO:0008006" key="8">
    <source>
        <dbReference type="Google" id="ProtNLM"/>
    </source>
</evidence>
<reference evidence="6" key="1">
    <citation type="journal article" date="2020" name="Stud. Mycol.">
        <title>101 Dothideomycetes genomes: a test case for predicting lifestyles and emergence of pathogens.</title>
        <authorList>
            <person name="Haridas S."/>
            <person name="Albert R."/>
            <person name="Binder M."/>
            <person name="Bloem J."/>
            <person name="Labutti K."/>
            <person name="Salamov A."/>
            <person name="Andreopoulos B."/>
            <person name="Baker S."/>
            <person name="Barry K."/>
            <person name="Bills G."/>
            <person name="Bluhm B."/>
            <person name="Cannon C."/>
            <person name="Castanera R."/>
            <person name="Culley D."/>
            <person name="Daum C."/>
            <person name="Ezra D."/>
            <person name="Gonzalez J."/>
            <person name="Henrissat B."/>
            <person name="Kuo A."/>
            <person name="Liang C."/>
            <person name="Lipzen A."/>
            <person name="Lutzoni F."/>
            <person name="Magnuson J."/>
            <person name="Mondo S."/>
            <person name="Nolan M."/>
            <person name="Ohm R."/>
            <person name="Pangilinan J."/>
            <person name="Park H.-J."/>
            <person name="Ramirez L."/>
            <person name="Alfaro M."/>
            <person name="Sun H."/>
            <person name="Tritt A."/>
            <person name="Yoshinaga Y."/>
            <person name="Zwiers L.-H."/>
            <person name="Turgeon B."/>
            <person name="Goodwin S."/>
            <person name="Spatafora J."/>
            <person name="Crous P."/>
            <person name="Grigoriev I."/>
        </authorList>
    </citation>
    <scope>NUCLEOTIDE SEQUENCE</scope>
    <source>
        <strain evidence="6">CBS 121739</strain>
    </source>
</reference>
<keyword evidence="3" id="KW-0285">Flavoprotein</keyword>
<dbReference type="InterPro" id="IPR036318">
    <property type="entry name" value="FAD-bd_PCMH-like_sf"/>
</dbReference>
<dbReference type="PANTHER" id="PTHR42973:SF39">
    <property type="entry name" value="FAD-BINDING PCMH-TYPE DOMAIN-CONTAINING PROTEIN"/>
    <property type="match status" value="1"/>
</dbReference>
<comment type="cofactor">
    <cofactor evidence="1">
        <name>FAD</name>
        <dbReference type="ChEBI" id="CHEBI:57692"/>
    </cofactor>
</comment>
<dbReference type="InterPro" id="IPR050416">
    <property type="entry name" value="FAD-linked_Oxidoreductase"/>
</dbReference>
<dbReference type="RefSeq" id="XP_033605387.1">
    <property type="nucleotide sequence ID" value="XM_033743063.1"/>
</dbReference>
<dbReference type="Proteomes" id="UP000799437">
    <property type="component" value="Unassembled WGS sequence"/>
</dbReference>
<evidence type="ECO:0000256" key="3">
    <source>
        <dbReference type="ARBA" id="ARBA00022630"/>
    </source>
</evidence>
<dbReference type="GeneID" id="54484117"/>
<sequence length="377" mass="42494">MLGGHAQSGGWGMLGRSFGLFADTVKALEIITHDGTELEVTKESNPDMFYALLGGSPGNFGVLTHITFTPFHDEQYKGSRGMKAIYNYSHANLKRVLDILVEMAEDDAFSRNFDLGINCLDLGASLGGHSLPDIPELKVPELDIYKPMIVIYAQWVPTSPNDTFGTKEQAWFDRILKGHFGIPIFGLNEVVKAPMSKIVQMWLFKKHREFNTPYVKRTYLTSSTTLSKTGWSDWVASRFDAIVGFNSNSLHFVSQIQVFGGAKSQFRVNANNGTSHSWRDTTVCATIDCFHEDNEIAREAAESWQHKNDVEGIGANGKFSKVDKRVLWGSYGDWNMENVWQCYYDDKEKYEKLGRLRGKMDPDGVFTPNPFSVKRIL</sequence>
<protein>
    <recommendedName>
        <fullName evidence="8">FAD-binding domain-containing protein</fullName>
    </recommendedName>
</protein>
<dbReference type="GO" id="GO:0050660">
    <property type="term" value="F:flavin adenine dinucleotide binding"/>
    <property type="evidence" value="ECO:0007669"/>
    <property type="project" value="InterPro"/>
</dbReference>
<keyword evidence="4" id="KW-0274">FAD</keyword>
<evidence type="ECO:0000256" key="5">
    <source>
        <dbReference type="ARBA" id="ARBA00023002"/>
    </source>
</evidence>
<dbReference type="Gene3D" id="3.30.465.10">
    <property type="match status" value="2"/>
</dbReference>
<evidence type="ECO:0000256" key="4">
    <source>
        <dbReference type="ARBA" id="ARBA00022827"/>
    </source>
</evidence>
<evidence type="ECO:0000313" key="6">
    <source>
        <dbReference type="EMBL" id="KAF2762936.1"/>
    </source>
</evidence>
<proteinExistence type="inferred from homology"/>
<name>A0A6A6WLB2_9PEZI</name>
<accession>A0A6A6WLB2</accession>
<evidence type="ECO:0000313" key="7">
    <source>
        <dbReference type="Proteomes" id="UP000799437"/>
    </source>
</evidence>
<dbReference type="Gene3D" id="3.40.462.20">
    <property type="match status" value="1"/>
</dbReference>
<gene>
    <name evidence="6" type="ORF">EJ05DRAFT_471902</name>
</gene>
<dbReference type="PANTHER" id="PTHR42973">
    <property type="entry name" value="BINDING OXIDOREDUCTASE, PUTATIVE (AFU_ORTHOLOGUE AFUA_1G17690)-RELATED"/>
    <property type="match status" value="1"/>
</dbReference>
<dbReference type="SUPFAM" id="SSF56176">
    <property type="entry name" value="FAD-binding/transporter-associated domain-like"/>
    <property type="match status" value="1"/>
</dbReference>
<organism evidence="6 7">
    <name type="scientific">Pseudovirgaria hyperparasitica</name>
    <dbReference type="NCBI Taxonomy" id="470096"/>
    <lineage>
        <taxon>Eukaryota</taxon>
        <taxon>Fungi</taxon>
        <taxon>Dikarya</taxon>
        <taxon>Ascomycota</taxon>
        <taxon>Pezizomycotina</taxon>
        <taxon>Dothideomycetes</taxon>
        <taxon>Dothideomycetes incertae sedis</taxon>
        <taxon>Acrospermales</taxon>
        <taxon>Acrospermaceae</taxon>
        <taxon>Pseudovirgaria</taxon>
    </lineage>
</organism>
<evidence type="ECO:0000256" key="2">
    <source>
        <dbReference type="ARBA" id="ARBA00005466"/>
    </source>
</evidence>
<dbReference type="InterPro" id="IPR016169">
    <property type="entry name" value="FAD-bd_PCMH_sub2"/>
</dbReference>
<dbReference type="OrthoDB" id="3772943at2759"/>
<dbReference type="EMBL" id="ML996565">
    <property type="protein sequence ID" value="KAF2762936.1"/>
    <property type="molecule type" value="Genomic_DNA"/>
</dbReference>
<comment type="similarity">
    <text evidence="2">Belongs to the oxygen-dependent FAD-linked oxidoreductase family.</text>
</comment>
<keyword evidence="5" id="KW-0560">Oxidoreductase</keyword>
<dbReference type="AlphaFoldDB" id="A0A6A6WLB2"/>
<keyword evidence="7" id="KW-1185">Reference proteome</keyword>
<evidence type="ECO:0000256" key="1">
    <source>
        <dbReference type="ARBA" id="ARBA00001974"/>
    </source>
</evidence>
<dbReference type="GO" id="GO:0016491">
    <property type="term" value="F:oxidoreductase activity"/>
    <property type="evidence" value="ECO:0007669"/>
    <property type="project" value="UniProtKB-KW"/>
</dbReference>